<dbReference type="GO" id="GO:0005886">
    <property type="term" value="C:plasma membrane"/>
    <property type="evidence" value="ECO:0007669"/>
    <property type="project" value="UniProtKB-SubCell"/>
</dbReference>
<evidence type="ECO:0000313" key="10">
    <source>
        <dbReference type="Proteomes" id="UP000004778"/>
    </source>
</evidence>
<dbReference type="SUPFAM" id="SSF161098">
    <property type="entry name" value="MetI-like"/>
    <property type="match status" value="1"/>
</dbReference>
<feature type="transmembrane region" description="Helical" evidence="7">
    <location>
        <begin position="241"/>
        <end position="262"/>
    </location>
</feature>
<accession>C0W655</accession>
<dbReference type="Proteomes" id="UP000004778">
    <property type="component" value="Unassembled WGS sequence"/>
</dbReference>
<evidence type="ECO:0000256" key="6">
    <source>
        <dbReference type="ARBA" id="ARBA00023136"/>
    </source>
</evidence>
<keyword evidence="3" id="KW-1003">Cell membrane</keyword>
<evidence type="ECO:0000256" key="7">
    <source>
        <dbReference type="RuleBase" id="RU363032"/>
    </source>
</evidence>
<keyword evidence="10" id="KW-1185">Reference proteome</keyword>
<evidence type="ECO:0000313" key="9">
    <source>
        <dbReference type="EMBL" id="EEH65749.1"/>
    </source>
</evidence>
<dbReference type="PANTHER" id="PTHR43744:SF12">
    <property type="entry name" value="ABC TRANSPORTER PERMEASE PROTEIN MG189-RELATED"/>
    <property type="match status" value="1"/>
</dbReference>
<evidence type="ECO:0000256" key="3">
    <source>
        <dbReference type="ARBA" id="ARBA00022475"/>
    </source>
</evidence>
<dbReference type="OrthoDB" id="9794684at2"/>
<dbReference type="PROSITE" id="PS50928">
    <property type="entry name" value="ABC_TM1"/>
    <property type="match status" value="1"/>
</dbReference>
<sequence length="277" mass="30324">MNQKFSPKVAPLVYGVLILFAVLFLYPILWLVINSFKTNAELFASPWSLPGSLSLENYYKAFTEGNIGRYFVNSVIVTGAVVIVATVLSAMAAYGLTRLRWRLSKLVLALFLLGLSIPMHAAVVPLFAMFNKLQIVNTYLAVIIPHVVFAMPIAILILTSFFSTIPHEVEEAAVMDGCSIWGVFFKIICPMAVPSLVTVAVITFINAWNDLLLPQIFLSDPEMMTLPVGLTAFQGRYSTDYVAMIAAVVITIIPTIVVYSLLHKKIISGMTAGAVKG</sequence>
<dbReference type="HOGENOM" id="CLU_016047_1_2_11"/>
<dbReference type="eggNOG" id="COG0395">
    <property type="taxonomic scope" value="Bacteria"/>
</dbReference>
<keyword evidence="4 7" id="KW-0812">Transmembrane</keyword>
<dbReference type="EMBL" id="ACFH01000104">
    <property type="protein sequence ID" value="EEH65749.1"/>
    <property type="molecule type" value="Genomic_DNA"/>
</dbReference>
<dbReference type="CDD" id="cd06261">
    <property type="entry name" value="TM_PBP2"/>
    <property type="match status" value="1"/>
</dbReference>
<feature type="domain" description="ABC transmembrane type-1" evidence="8">
    <location>
        <begin position="71"/>
        <end position="262"/>
    </location>
</feature>
<organism evidence="9 10">
    <name type="scientific">Actinomyces urogenitalis DSM 15434</name>
    <dbReference type="NCBI Taxonomy" id="525246"/>
    <lineage>
        <taxon>Bacteria</taxon>
        <taxon>Bacillati</taxon>
        <taxon>Actinomycetota</taxon>
        <taxon>Actinomycetes</taxon>
        <taxon>Actinomycetales</taxon>
        <taxon>Actinomycetaceae</taxon>
        <taxon>Actinomyces</taxon>
    </lineage>
</organism>
<keyword evidence="2 7" id="KW-0813">Transport</keyword>
<comment type="similarity">
    <text evidence="7">Belongs to the binding-protein-dependent transport system permease family.</text>
</comment>
<dbReference type="RefSeq" id="WP_006548313.1">
    <property type="nucleotide sequence ID" value="NZ_DS999574.1"/>
</dbReference>
<feature type="transmembrane region" description="Helical" evidence="7">
    <location>
        <begin position="106"/>
        <end position="127"/>
    </location>
</feature>
<dbReference type="STRING" id="103621.GCA_001067145_01727"/>
<evidence type="ECO:0000256" key="5">
    <source>
        <dbReference type="ARBA" id="ARBA00022989"/>
    </source>
</evidence>
<dbReference type="AlphaFoldDB" id="C0W655"/>
<evidence type="ECO:0000256" key="1">
    <source>
        <dbReference type="ARBA" id="ARBA00004651"/>
    </source>
</evidence>
<name>C0W655_9ACTO</name>
<keyword evidence="5 7" id="KW-1133">Transmembrane helix</keyword>
<feature type="transmembrane region" description="Helical" evidence="7">
    <location>
        <begin position="12"/>
        <end position="33"/>
    </location>
</feature>
<dbReference type="GO" id="GO:0055085">
    <property type="term" value="P:transmembrane transport"/>
    <property type="evidence" value="ECO:0007669"/>
    <property type="project" value="InterPro"/>
</dbReference>
<reference evidence="9 10" key="1">
    <citation type="submission" date="2009-01" db="EMBL/GenBank/DDBJ databases">
        <authorList>
            <person name="Qin X."/>
            <person name="Bachman B."/>
            <person name="Battles P."/>
            <person name="Bell A."/>
            <person name="Bess C."/>
            <person name="Bickham C."/>
            <person name="Chaboub L."/>
            <person name="Chen D."/>
            <person name="Coyle M."/>
            <person name="Deiros D.R."/>
            <person name="Dinh H."/>
            <person name="Forbes L."/>
            <person name="Fowler G."/>
            <person name="Francisco L."/>
            <person name="Fu Q."/>
            <person name="Gubbala S."/>
            <person name="Hale W."/>
            <person name="Han Y."/>
            <person name="Hemphill L."/>
            <person name="Highlander S.K."/>
            <person name="Hirani K."/>
            <person name="Hogues M."/>
            <person name="Jackson L."/>
            <person name="Jakkamsetti A."/>
            <person name="Javaid M."/>
            <person name="Jiang H."/>
            <person name="Korchina V."/>
            <person name="Kovar C."/>
            <person name="Lara F."/>
            <person name="Lee S."/>
            <person name="Mata R."/>
            <person name="Mathew T."/>
            <person name="Moen C."/>
            <person name="Morales K."/>
            <person name="Munidasa M."/>
            <person name="Nazareth L."/>
            <person name="Ngo R."/>
            <person name="Nguyen L."/>
            <person name="Okwuonu G."/>
            <person name="Ongeri F."/>
            <person name="Patil S."/>
            <person name="Petrosino J."/>
            <person name="Pham C."/>
            <person name="Pham P."/>
            <person name="Pu L.-L."/>
            <person name="Puazo M."/>
            <person name="Raj R."/>
            <person name="Reid J."/>
            <person name="Rouhana J."/>
            <person name="Saada N."/>
            <person name="Shang Y."/>
            <person name="Simmons D."/>
            <person name="Thornton R."/>
            <person name="Warren J."/>
            <person name="Weissenberger G."/>
            <person name="Zhang J."/>
            <person name="Zhang L."/>
            <person name="Zhou C."/>
            <person name="Zhu D."/>
            <person name="Muzny D."/>
            <person name="Worley K."/>
            <person name="Gibbs R."/>
        </authorList>
    </citation>
    <scope>NUCLEOTIDE SEQUENCE [LARGE SCALE GENOMIC DNA]</scope>
    <source>
        <strain evidence="9 10">DSM 15434</strain>
    </source>
</reference>
<dbReference type="InterPro" id="IPR035906">
    <property type="entry name" value="MetI-like_sf"/>
</dbReference>
<evidence type="ECO:0000259" key="8">
    <source>
        <dbReference type="PROSITE" id="PS50928"/>
    </source>
</evidence>
<comment type="subcellular location">
    <subcellularLocation>
        <location evidence="1 7">Cell membrane</location>
        <topology evidence="1 7">Multi-pass membrane protein</topology>
    </subcellularLocation>
</comment>
<dbReference type="Pfam" id="PF00528">
    <property type="entry name" value="BPD_transp_1"/>
    <property type="match status" value="1"/>
</dbReference>
<dbReference type="InterPro" id="IPR000515">
    <property type="entry name" value="MetI-like"/>
</dbReference>
<evidence type="ECO:0000256" key="4">
    <source>
        <dbReference type="ARBA" id="ARBA00022692"/>
    </source>
</evidence>
<comment type="caution">
    <text evidence="9">The sequence shown here is derived from an EMBL/GenBank/DDBJ whole genome shotgun (WGS) entry which is preliminary data.</text>
</comment>
<feature type="transmembrane region" description="Helical" evidence="7">
    <location>
        <begin position="139"/>
        <end position="162"/>
    </location>
</feature>
<keyword evidence="6 7" id="KW-0472">Membrane</keyword>
<feature type="transmembrane region" description="Helical" evidence="7">
    <location>
        <begin position="70"/>
        <end position="94"/>
    </location>
</feature>
<dbReference type="Gene3D" id="1.10.3720.10">
    <property type="entry name" value="MetI-like"/>
    <property type="match status" value="1"/>
</dbReference>
<protein>
    <submittedName>
        <fullName evidence="9">ABC transporter, permease protein</fullName>
    </submittedName>
</protein>
<feature type="transmembrane region" description="Helical" evidence="7">
    <location>
        <begin position="183"/>
        <end position="208"/>
    </location>
</feature>
<proteinExistence type="inferred from homology"/>
<dbReference type="PANTHER" id="PTHR43744">
    <property type="entry name" value="ABC TRANSPORTER PERMEASE PROTEIN MG189-RELATED-RELATED"/>
    <property type="match status" value="1"/>
</dbReference>
<gene>
    <name evidence="9" type="ORF">HMPREF0058_1349</name>
</gene>
<evidence type="ECO:0000256" key="2">
    <source>
        <dbReference type="ARBA" id="ARBA00022448"/>
    </source>
</evidence>